<evidence type="ECO:0000256" key="4">
    <source>
        <dbReference type="ARBA" id="ARBA00022679"/>
    </source>
</evidence>
<evidence type="ECO:0000256" key="8">
    <source>
        <dbReference type="SAM" id="Phobius"/>
    </source>
</evidence>
<dbReference type="GO" id="GO:0005886">
    <property type="term" value="C:plasma membrane"/>
    <property type="evidence" value="ECO:0007669"/>
    <property type="project" value="UniProtKB-SubCell"/>
</dbReference>
<dbReference type="GO" id="GO:0009103">
    <property type="term" value="P:lipopolysaccharide biosynthetic process"/>
    <property type="evidence" value="ECO:0007669"/>
    <property type="project" value="UniProtKB-ARBA"/>
</dbReference>
<keyword evidence="7 8" id="KW-0472">Membrane</keyword>
<evidence type="ECO:0000256" key="7">
    <source>
        <dbReference type="ARBA" id="ARBA00023136"/>
    </source>
</evidence>
<dbReference type="Proteomes" id="UP000034325">
    <property type="component" value="Unassembled WGS sequence"/>
</dbReference>
<reference evidence="9 10" key="1">
    <citation type="journal article" date="2015" name="Nature">
        <title>rRNA introns, odd ribosomes, and small enigmatic genomes across a large radiation of phyla.</title>
        <authorList>
            <person name="Brown C.T."/>
            <person name="Hug L.A."/>
            <person name="Thomas B.C."/>
            <person name="Sharon I."/>
            <person name="Castelle C.J."/>
            <person name="Singh A."/>
            <person name="Wilkins M.J."/>
            <person name="Williams K.H."/>
            <person name="Banfield J.F."/>
        </authorList>
    </citation>
    <scope>NUCLEOTIDE SEQUENCE [LARGE SCALE GENOMIC DNA]</scope>
</reference>
<dbReference type="GO" id="GO:0016763">
    <property type="term" value="F:pentosyltransferase activity"/>
    <property type="evidence" value="ECO:0007669"/>
    <property type="project" value="TreeGrafter"/>
</dbReference>
<feature type="transmembrane region" description="Helical" evidence="8">
    <location>
        <begin position="89"/>
        <end position="110"/>
    </location>
</feature>
<evidence type="ECO:0000256" key="5">
    <source>
        <dbReference type="ARBA" id="ARBA00022692"/>
    </source>
</evidence>
<dbReference type="EMBL" id="LBWA01000012">
    <property type="protein sequence ID" value="KKQ97419.1"/>
    <property type="molecule type" value="Genomic_DNA"/>
</dbReference>
<feature type="transmembrane region" description="Helical" evidence="8">
    <location>
        <begin position="6"/>
        <end position="23"/>
    </location>
</feature>
<keyword evidence="5 8" id="KW-0812">Transmembrane</keyword>
<accession>A0A0G0PH28</accession>
<dbReference type="PANTHER" id="PTHR33908:SF3">
    <property type="entry name" value="UNDECAPRENYL PHOSPHATE-ALPHA-4-AMINO-4-DEOXY-L-ARABINOSE ARABINOSYL TRANSFERASE"/>
    <property type="match status" value="1"/>
</dbReference>
<dbReference type="GO" id="GO:0010041">
    <property type="term" value="P:response to iron(III) ion"/>
    <property type="evidence" value="ECO:0007669"/>
    <property type="project" value="TreeGrafter"/>
</dbReference>
<keyword evidence="2" id="KW-1003">Cell membrane</keyword>
<keyword evidence="6 8" id="KW-1133">Transmembrane helix</keyword>
<feature type="transmembrane region" description="Helical" evidence="8">
    <location>
        <begin position="60"/>
        <end position="83"/>
    </location>
</feature>
<feature type="transmembrane region" description="Helical" evidence="8">
    <location>
        <begin position="218"/>
        <end position="239"/>
    </location>
</feature>
<dbReference type="InterPro" id="IPR050297">
    <property type="entry name" value="LipidA_mod_glycosyltrf_83"/>
</dbReference>
<keyword evidence="4 9" id="KW-0808">Transferase</keyword>
<protein>
    <submittedName>
        <fullName evidence="9">PMT family glycosyltransferase, 4-amino-4-deoxy-L-arabinose transferase</fullName>
    </submittedName>
</protein>
<evidence type="ECO:0000313" key="9">
    <source>
        <dbReference type="EMBL" id="KKQ97419.1"/>
    </source>
</evidence>
<evidence type="ECO:0000256" key="2">
    <source>
        <dbReference type="ARBA" id="ARBA00022475"/>
    </source>
</evidence>
<organism evidence="9 10">
    <name type="scientific">Candidatus Woesebacteria bacterium GW2011_GWA1_39_12</name>
    <dbReference type="NCBI Taxonomy" id="1618549"/>
    <lineage>
        <taxon>Bacteria</taxon>
        <taxon>Candidatus Woeseibacteriota</taxon>
    </lineage>
</organism>
<evidence type="ECO:0000256" key="6">
    <source>
        <dbReference type="ARBA" id="ARBA00022989"/>
    </source>
</evidence>
<evidence type="ECO:0000313" key="10">
    <source>
        <dbReference type="Proteomes" id="UP000034325"/>
    </source>
</evidence>
<feature type="transmembrane region" description="Helical" evidence="8">
    <location>
        <begin position="189"/>
        <end position="206"/>
    </location>
</feature>
<keyword evidence="3" id="KW-0328">Glycosyltransferase</keyword>
<gene>
    <name evidence="9" type="ORF">UT23_C0012G0029</name>
</gene>
<comment type="caution">
    <text evidence="9">The sequence shown here is derived from an EMBL/GenBank/DDBJ whole genome shotgun (WGS) entry which is preliminary data.</text>
</comment>
<evidence type="ECO:0000256" key="1">
    <source>
        <dbReference type="ARBA" id="ARBA00004651"/>
    </source>
</evidence>
<comment type="subcellular location">
    <subcellularLocation>
        <location evidence="1">Cell membrane</location>
        <topology evidence="1">Multi-pass membrane protein</topology>
    </subcellularLocation>
</comment>
<name>A0A0G0PH28_9BACT</name>
<sequence length="342" mass="40311">MTRKFSALILLLILTFAGFVYFYRLNSIPNGFYVDEATIAYNAISILQTGKDIFAQQYPILFRLLGSYTPPLFIYLSVPFITFFGMEPFIFRSISAISALVSIVFFFFLIKKLNIFKSSITLFFATFFYAISPWLVFNARLGYEVTLAYLLFNIGIYFVYIAFKNPKNLIWGSIFLSLSTYAAHTQRYLVPIFLTFYFLVFRKLVFQKRNLRFLKLSFLVIILLQIPNFLVLNTPAFWVKNERLTEQNSSQVVSSIINQTFTYISPRNLFYELSDIDMQHTIRYLSSFHFNQKNWLQICFTSFCNIFNSRSFLRTVYFHSKSITVFTAFDYCHRSGVRFYLD</sequence>
<dbReference type="AlphaFoldDB" id="A0A0G0PH28"/>
<feature type="transmembrane region" description="Helical" evidence="8">
    <location>
        <begin position="122"/>
        <end position="141"/>
    </location>
</feature>
<proteinExistence type="predicted"/>
<evidence type="ECO:0000256" key="3">
    <source>
        <dbReference type="ARBA" id="ARBA00022676"/>
    </source>
</evidence>
<feature type="transmembrane region" description="Helical" evidence="8">
    <location>
        <begin position="147"/>
        <end position="163"/>
    </location>
</feature>
<dbReference type="PANTHER" id="PTHR33908">
    <property type="entry name" value="MANNOSYLTRANSFERASE YKCB-RELATED"/>
    <property type="match status" value="1"/>
</dbReference>